<feature type="region of interest" description="Disordered" evidence="1">
    <location>
        <begin position="105"/>
        <end position="142"/>
    </location>
</feature>
<evidence type="ECO:0000256" key="1">
    <source>
        <dbReference type="SAM" id="MobiDB-lite"/>
    </source>
</evidence>
<evidence type="ECO:0000313" key="3">
    <source>
        <dbReference type="EMBL" id="KAJ1347392.1"/>
    </source>
</evidence>
<gene>
    <name evidence="3" type="ORF">KIN20_002431</name>
</gene>
<feature type="domain" description="Centrosome-associated FAM110 C-terminal" evidence="2">
    <location>
        <begin position="318"/>
        <end position="372"/>
    </location>
</feature>
<dbReference type="EMBL" id="JAHQIW010000309">
    <property type="protein sequence ID" value="KAJ1347392.1"/>
    <property type="molecule type" value="Genomic_DNA"/>
</dbReference>
<protein>
    <recommendedName>
        <fullName evidence="2">Centrosome-associated FAM110 C-terminal domain-containing protein</fullName>
    </recommendedName>
</protein>
<accession>A0AAD5ME76</accession>
<name>A0AAD5ME76_PARTN</name>
<sequence>MVERSRQLKMRCPETSSPTAAELLEATKKLYVKTDVLRQRRIEPKEPRLFQFSDSEDRACHKLPSPSVTTFHIPSYRSAFTYVQKPSSQLRNSDAQRRPTRLPVVVTAAPPPPYPRSTSLTVNDKPSHESTSDWKPTPKPRRSIMRSMSEIPLEEHVKPQPKPRRKVVTSERISNDPIELDSHHTTFIEGLQSSSVLHRRKITKSCSSLCAPSVAALKKRAHATRPPTPVINNEEELPSFPVMDESERDFLDAAVRLTYSSDDEESSPSTPSGDHLSIEKSCFLPSPTIDSGRPNSDDEERRTHPYSMKSVDDGFFDSSLLRKEEETASEALTSISNLHRDIGDYVAEKEDRGQDVSILERNARIMRWVRGCAVSSLPS</sequence>
<feature type="region of interest" description="Disordered" evidence="1">
    <location>
        <begin position="259"/>
        <end position="309"/>
    </location>
</feature>
<keyword evidence="4" id="KW-1185">Reference proteome</keyword>
<dbReference type="AlphaFoldDB" id="A0AAD5ME76"/>
<evidence type="ECO:0000313" key="4">
    <source>
        <dbReference type="Proteomes" id="UP001196413"/>
    </source>
</evidence>
<evidence type="ECO:0000259" key="2">
    <source>
        <dbReference type="Pfam" id="PF14160"/>
    </source>
</evidence>
<feature type="region of interest" description="Disordered" evidence="1">
    <location>
        <begin position="220"/>
        <end position="241"/>
    </location>
</feature>
<dbReference type="Proteomes" id="UP001196413">
    <property type="component" value="Unassembled WGS sequence"/>
</dbReference>
<organism evidence="3 4">
    <name type="scientific">Parelaphostrongylus tenuis</name>
    <name type="common">Meningeal worm</name>
    <dbReference type="NCBI Taxonomy" id="148309"/>
    <lineage>
        <taxon>Eukaryota</taxon>
        <taxon>Metazoa</taxon>
        <taxon>Ecdysozoa</taxon>
        <taxon>Nematoda</taxon>
        <taxon>Chromadorea</taxon>
        <taxon>Rhabditida</taxon>
        <taxon>Rhabditina</taxon>
        <taxon>Rhabditomorpha</taxon>
        <taxon>Strongyloidea</taxon>
        <taxon>Metastrongylidae</taxon>
        <taxon>Parelaphostrongylus</taxon>
    </lineage>
</organism>
<dbReference type="InterPro" id="IPR025741">
    <property type="entry name" value="FAM110_C"/>
</dbReference>
<comment type="caution">
    <text evidence="3">The sequence shown here is derived from an EMBL/GenBank/DDBJ whole genome shotgun (WGS) entry which is preliminary data.</text>
</comment>
<dbReference type="Pfam" id="PF14160">
    <property type="entry name" value="FAM110_C"/>
    <property type="match status" value="1"/>
</dbReference>
<proteinExistence type="predicted"/>
<reference evidence="3" key="1">
    <citation type="submission" date="2021-06" db="EMBL/GenBank/DDBJ databases">
        <title>Parelaphostrongylus tenuis whole genome reference sequence.</title>
        <authorList>
            <person name="Garwood T.J."/>
            <person name="Larsen P.A."/>
            <person name="Fountain-Jones N.M."/>
            <person name="Garbe J.R."/>
            <person name="Macchietto M.G."/>
            <person name="Kania S.A."/>
            <person name="Gerhold R.W."/>
            <person name="Richards J.E."/>
            <person name="Wolf T.M."/>
        </authorList>
    </citation>
    <scope>NUCLEOTIDE SEQUENCE</scope>
    <source>
        <strain evidence="3">MNPRO001-30</strain>
        <tissue evidence="3">Meninges</tissue>
    </source>
</reference>